<reference evidence="2 3" key="1">
    <citation type="submission" date="2023-07" db="EMBL/GenBank/DDBJ databases">
        <title>Comparative genomics of wheat-associated soil bacteria to identify genetic determinants of phenazine resistance.</title>
        <authorList>
            <person name="Mouncey N."/>
        </authorList>
    </citation>
    <scope>NUCLEOTIDE SEQUENCE [LARGE SCALE GENOMIC DNA]</scope>
    <source>
        <strain evidence="2 3">W4I11</strain>
    </source>
</reference>
<dbReference type="Gene3D" id="3.30.1150.10">
    <property type="match status" value="1"/>
</dbReference>
<keyword evidence="1" id="KW-0732">Signal</keyword>
<dbReference type="RefSeq" id="WP_307278189.1">
    <property type="nucleotide sequence ID" value="NZ_JAUSZT010000002.1"/>
</dbReference>
<protein>
    <recommendedName>
        <fullName evidence="4">Energy transducer TonB</fullName>
    </recommendedName>
</protein>
<evidence type="ECO:0008006" key="4">
    <source>
        <dbReference type="Google" id="ProtNLM"/>
    </source>
</evidence>
<dbReference type="EMBL" id="JAUSZT010000002">
    <property type="protein sequence ID" value="MDQ0996091.1"/>
    <property type="molecule type" value="Genomic_DNA"/>
</dbReference>
<proteinExistence type="predicted"/>
<feature type="chain" id="PRO_5046314052" description="Energy transducer TonB" evidence="1">
    <location>
        <begin position="28"/>
        <end position="122"/>
    </location>
</feature>
<comment type="caution">
    <text evidence="2">The sequence shown here is derived from an EMBL/GenBank/DDBJ whole genome shotgun (WGS) entry which is preliminary data.</text>
</comment>
<gene>
    <name evidence="2" type="ORF">QFZ34_001268</name>
</gene>
<name>A0ABU0S5Q6_9HYPH</name>
<organism evidence="2 3">
    <name type="scientific">Phyllobacterium ifriqiyense</name>
    <dbReference type="NCBI Taxonomy" id="314238"/>
    <lineage>
        <taxon>Bacteria</taxon>
        <taxon>Pseudomonadati</taxon>
        <taxon>Pseudomonadota</taxon>
        <taxon>Alphaproteobacteria</taxon>
        <taxon>Hyphomicrobiales</taxon>
        <taxon>Phyllobacteriaceae</taxon>
        <taxon>Phyllobacterium</taxon>
    </lineage>
</organism>
<accession>A0ABU0S5Q6</accession>
<evidence type="ECO:0000313" key="2">
    <source>
        <dbReference type="EMBL" id="MDQ0996091.1"/>
    </source>
</evidence>
<evidence type="ECO:0000256" key="1">
    <source>
        <dbReference type="SAM" id="SignalP"/>
    </source>
</evidence>
<sequence length="122" mass="13576">MAQRPNSFFRLILIGGFALGLSSPSFSQTPAPDPQHRTEGRAGLLSESEIKGNRDIVVVVKIRLSRAGKIIDTPAVSGKGGDFITRNKMKNRALRSVYRAQPFKLPPDKYDQWSQVTLTFYP</sequence>
<dbReference type="SUPFAM" id="SSF74653">
    <property type="entry name" value="TolA/TonB C-terminal domain"/>
    <property type="match status" value="1"/>
</dbReference>
<feature type="signal peptide" evidence="1">
    <location>
        <begin position="1"/>
        <end position="27"/>
    </location>
</feature>
<keyword evidence="3" id="KW-1185">Reference proteome</keyword>
<dbReference type="Proteomes" id="UP001237780">
    <property type="component" value="Unassembled WGS sequence"/>
</dbReference>
<evidence type="ECO:0000313" key="3">
    <source>
        <dbReference type="Proteomes" id="UP001237780"/>
    </source>
</evidence>